<gene>
    <name evidence="2" type="ORF">CLV81_0652</name>
</gene>
<dbReference type="AlphaFoldDB" id="A0A2T0MGG6"/>
<keyword evidence="1" id="KW-0812">Transmembrane</keyword>
<sequence>MDIDPEYLNSVVNQLILVASLLAGFSIAIVANLLTDKTESKIHNRIFKVTILTASCFLVSVFGMTKLVMMTTKGYPKNLSPITLEISNQISAISFLLGIVFLCIDIGLFGWTKSKKMGRFTTLVGILTFFLILLTLTNIEK</sequence>
<keyword evidence="1" id="KW-1133">Transmembrane helix</keyword>
<feature type="transmembrane region" description="Helical" evidence="1">
    <location>
        <begin position="120"/>
        <end position="139"/>
    </location>
</feature>
<reference evidence="2 3" key="1">
    <citation type="submission" date="2018-03" db="EMBL/GenBank/DDBJ databases">
        <title>Genomic Encyclopedia of Archaeal and Bacterial Type Strains, Phase II (KMG-II): from individual species to whole genera.</title>
        <authorList>
            <person name="Goeker M."/>
        </authorList>
    </citation>
    <scope>NUCLEOTIDE SEQUENCE [LARGE SCALE GENOMIC DNA]</scope>
    <source>
        <strain evidence="2 3">DSM 25027</strain>
    </source>
</reference>
<dbReference type="Proteomes" id="UP000237640">
    <property type="component" value="Unassembled WGS sequence"/>
</dbReference>
<feature type="transmembrane region" description="Helical" evidence="1">
    <location>
        <begin position="12"/>
        <end position="34"/>
    </location>
</feature>
<organism evidence="2 3">
    <name type="scientific">Flagellimonas meridianipacifica</name>
    <dbReference type="NCBI Taxonomy" id="1080225"/>
    <lineage>
        <taxon>Bacteria</taxon>
        <taxon>Pseudomonadati</taxon>
        <taxon>Bacteroidota</taxon>
        <taxon>Flavobacteriia</taxon>
        <taxon>Flavobacteriales</taxon>
        <taxon>Flavobacteriaceae</taxon>
        <taxon>Flagellimonas</taxon>
    </lineage>
</organism>
<feature type="transmembrane region" description="Helical" evidence="1">
    <location>
        <begin position="46"/>
        <end position="69"/>
    </location>
</feature>
<feature type="transmembrane region" description="Helical" evidence="1">
    <location>
        <begin position="89"/>
        <end position="108"/>
    </location>
</feature>
<dbReference type="OrthoDB" id="1163149at2"/>
<dbReference type="EMBL" id="PVYX01000001">
    <property type="protein sequence ID" value="PRX56655.1"/>
    <property type="molecule type" value="Genomic_DNA"/>
</dbReference>
<protein>
    <submittedName>
        <fullName evidence="2">Uncharacterized protein</fullName>
    </submittedName>
</protein>
<evidence type="ECO:0000313" key="2">
    <source>
        <dbReference type="EMBL" id="PRX56655.1"/>
    </source>
</evidence>
<name>A0A2T0MGG6_9FLAO</name>
<dbReference type="RefSeq" id="WP_106143606.1">
    <property type="nucleotide sequence ID" value="NZ_PVYX01000001.1"/>
</dbReference>
<comment type="caution">
    <text evidence="2">The sequence shown here is derived from an EMBL/GenBank/DDBJ whole genome shotgun (WGS) entry which is preliminary data.</text>
</comment>
<evidence type="ECO:0000256" key="1">
    <source>
        <dbReference type="SAM" id="Phobius"/>
    </source>
</evidence>
<evidence type="ECO:0000313" key="3">
    <source>
        <dbReference type="Proteomes" id="UP000237640"/>
    </source>
</evidence>
<keyword evidence="3" id="KW-1185">Reference proteome</keyword>
<proteinExistence type="predicted"/>
<accession>A0A2T0MGG6</accession>
<keyword evidence="1" id="KW-0472">Membrane</keyword>